<evidence type="ECO:0000256" key="1">
    <source>
        <dbReference type="SAM" id="MobiDB-lite"/>
    </source>
</evidence>
<dbReference type="Proteomes" id="UP000015104">
    <property type="component" value="Unassembled WGS sequence"/>
</dbReference>
<evidence type="ECO:0000313" key="2">
    <source>
        <dbReference type="EnsemblMetazoa" id="tetur27g01390.1"/>
    </source>
</evidence>
<reference evidence="3" key="1">
    <citation type="submission" date="2011-08" db="EMBL/GenBank/DDBJ databases">
        <authorList>
            <person name="Rombauts S."/>
        </authorList>
    </citation>
    <scope>NUCLEOTIDE SEQUENCE</scope>
    <source>
        <strain evidence="3">London</strain>
    </source>
</reference>
<dbReference type="EnsemblMetazoa" id="tetur27g01390.1">
    <property type="protein sequence ID" value="tetur27g01390.1"/>
    <property type="gene ID" value="tetur27g01390"/>
</dbReference>
<dbReference type="eggNOG" id="KOG3986">
    <property type="taxonomic scope" value="Eukaryota"/>
</dbReference>
<proteinExistence type="predicted"/>
<reference evidence="2" key="2">
    <citation type="submission" date="2015-06" db="UniProtKB">
        <authorList>
            <consortium name="EnsemblMetazoa"/>
        </authorList>
    </citation>
    <scope>IDENTIFICATION</scope>
</reference>
<feature type="compositionally biased region" description="Low complexity" evidence="1">
    <location>
        <begin position="1"/>
        <end position="39"/>
    </location>
</feature>
<protein>
    <submittedName>
        <fullName evidence="2">Uncharacterized protein</fullName>
    </submittedName>
</protein>
<dbReference type="STRING" id="32264.T1KYP2"/>
<name>T1KYP2_TETUR</name>
<dbReference type="HOGENOM" id="CLU_1367793_0_0_1"/>
<accession>T1KYP2</accession>
<dbReference type="EMBL" id="CAEY01000714">
    <property type="status" value="NOT_ANNOTATED_CDS"/>
    <property type="molecule type" value="Genomic_DNA"/>
</dbReference>
<feature type="region of interest" description="Disordered" evidence="1">
    <location>
        <begin position="1"/>
        <end position="64"/>
    </location>
</feature>
<organism evidence="2 3">
    <name type="scientific">Tetranychus urticae</name>
    <name type="common">Two-spotted spider mite</name>
    <dbReference type="NCBI Taxonomy" id="32264"/>
    <lineage>
        <taxon>Eukaryota</taxon>
        <taxon>Metazoa</taxon>
        <taxon>Ecdysozoa</taxon>
        <taxon>Arthropoda</taxon>
        <taxon>Chelicerata</taxon>
        <taxon>Arachnida</taxon>
        <taxon>Acari</taxon>
        <taxon>Acariformes</taxon>
        <taxon>Trombidiformes</taxon>
        <taxon>Prostigmata</taxon>
        <taxon>Eleutherengona</taxon>
        <taxon>Raphignathae</taxon>
        <taxon>Tetranychoidea</taxon>
        <taxon>Tetranychidae</taxon>
        <taxon>Tetranychus</taxon>
    </lineage>
</organism>
<sequence>MNPSQRSLQSTESSTSLVSLSPSLSSSSPSISSGQSLYLDSMDSDCAKSEISSPSSPPSSDDNFDYPPIDFSVLEQKLAALGLSRYTVYPSALKGRRSLNSQSSYYSSEEDDDEVFMVITRNGKKQYRRPPMLRSKSLKTELTPPETPKKKMVRFADALGLKFENIHWISQDELPIIPKSAYQHLKLSEAEQKVYISVTI</sequence>
<evidence type="ECO:0000313" key="3">
    <source>
        <dbReference type="Proteomes" id="UP000015104"/>
    </source>
</evidence>
<keyword evidence="3" id="KW-1185">Reference proteome</keyword>
<dbReference type="AlphaFoldDB" id="T1KYP2"/>